<evidence type="ECO:0000256" key="2">
    <source>
        <dbReference type="ARBA" id="ARBA00009773"/>
    </source>
</evidence>
<dbReference type="PANTHER" id="PTHR21716">
    <property type="entry name" value="TRANSMEMBRANE PROTEIN"/>
    <property type="match status" value="1"/>
</dbReference>
<protein>
    <submittedName>
        <fullName evidence="9">AI-2E family transporter</fullName>
    </submittedName>
</protein>
<keyword evidence="4" id="KW-1003">Cell membrane</keyword>
<keyword evidence="5 8" id="KW-0812">Transmembrane</keyword>
<feature type="transmembrane region" description="Helical" evidence="8">
    <location>
        <begin position="323"/>
        <end position="350"/>
    </location>
</feature>
<feature type="transmembrane region" description="Helical" evidence="8">
    <location>
        <begin position="226"/>
        <end position="248"/>
    </location>
</feature>
<dbReference type="PANTHER" id="PTHR21716:SF53">
    <property type="entry name" value="PERMEASE PERM-RELATED"/>
    <property type="match status" value="1"/>
</dbReference>
<dbReference type="AlphaFoldDB" id="A0A4P6YUI4"/>
<evidence type="ECO:0000256" key="1">
    <source>
        <dbReference type="ARBA" id="ARBA00004651"/>
    </source>
</evidence>
<feature type="transmembrane region" description="Helical" evidence="8">
    <location>
        <begin position="12"/>
        <end position="33"/>
    </location>
</feature>
<keyword evidence="6 8" id="KW-1133">Transmembrane helix</keyword>
<evidence type="ECO:0000313" key="9">
    <source>
        <dbReference type="EMBL" id="QBO36438.1"/>
    </source>
</evidence>
<feature type="transmembrane region" description="Helical" evidence="8">
    <location>
        <begin position="79"/>
        <end position="104"/>
    </location>
</feature>
<evidence type="ECO:0000256" key="3">
    <source>
        <dbReference type="ARBA" id="ARBA00022448"/>
    </source>
</evidence>
<accession>A0A4P6YUI4</accession>
<reference evidence="10" key="1">
    <citation type="submission" date="2019-03" db="EMBL/GenBank/DDBJ databases">
        <title>Weissella sp. 26KH-42 Genome sequencing.</title>
        <authorList>
            <person name="Heo J."/>
            <person name="Kim S.-J."/>
            <person name="Kim J.-S."/>
            <person name="Hong S.-B."/>
            <person name="Kwon S.-W."/>
        </authorList>
    </citation>
    <scope>NUCLEOTIDE SEQUENCE [LARGE SCALE GENOMIC DNA]</scope>
    <source>
        <strain evidence="10">26KH-42</strain>
    </source>
</reference>
<name>A0A4P6YUI4_9LACO</name>
<dbReference type="Pfam" id="PF01594">
    <property type="entry name" value="AI-2E_transport"/>
    <property type="match status" value="1"/>
</dbReference>
<feature type="transmembrane region" description="Helical" evidence="8">
    <location>
        <begin position="280"/>
        <end position="303"/>
    </location>
</feature>
<keyword evidence="10" id="KW-1185">Reference proteome</keyword>
<evidence type="ECO:0000256" key="8">
    <source>
        <dbReference type="SAM" id="Phobius"/>
    </source>
</evidence>
<evidence type="ECO:0000313" key="10">
    <source>
        <dbReference type="Proteomes" id="UP000292886"/>
    </source>
</evidence>
<sequence length="377" mass="41576">MFEKLRTSKLMFWSLELLVLALLVFVCTQISFLFTPIGIFVQTVFLPIIISGFLYYLLNPVVKLLQKVKIKKFRIPRTLAVAIVMIAVIALLALVIITVVPQLINQVSRLLANLPKFTNDVQNEVNDLMHNKWLAKSGLKVDASTIENSAGKYAKTFLLGTANGLGAVIGKVTSITITAITVPVMLFYMLNDGHKFMPNVMRLFPADKQDNIAELMGKMSKTISQYIDGQVLECLFVGVFTSIGYLIIGQPYALLLGVVAGITNIIPYVGPYIGIFPSLLVALTVGSWQLVWVIAVVVIVQQVDGNLIYPNIIGKTLKIHPLTIIIILLAAGNIAGIGGMILAIPLYAVVRTFVSYMWNIYRIQKGHITVDDLKDIE</sequence>
<comment type="similarity">
    <text evidence="2">Belongs to the autoinducer-2 exporter (AI-2E) (TC 2.A.86) family.</text>
</comment>
<comment type="subcellular location">
    <subcellularLocation>
        <location evidence="1">Cell membrane</location>
        <topology evidence="1">Multi-pass membrane protein</topology>
    </subcellularLocation>
</comment>
<dbReference type="KEGG" id="wei:EQG49_08135"/>
<feature type="transmembrane region" description="Helical" evidence="8">
    <location>
        <begin position="39"/>
        <end position="58"/>
    </location>
</feature>
<dbReference type="OrthoDB" id="9793390at2"/>
<keyword evidence="3" id="KW-0813">Transport</keyword>
<dbReference type="GO" id="GO:0055085">
    <property type="term" value="P:transmembrane transport"/>
    <property type="evidence" value="ECO:0007669"/>
    <property type="project" value="TreeGrafter"/>
</dbReference>
<evidence type="ECO:0000256" key="5">
    <source>
        <dbReference type="ARBA" id="ARBA00022692"/>
    </source>
</evidence>
<evidence type="ECO:0000256" key="6">
    <source>
        <dbReference type="ARBA" id="ARBA00022989"/>
    </source>
</evidence>
<organism evidence="9 10">
    <name type="scientific">Periweissella cryptocerci</name>
    <dbReference type="NCBI Taxonomy" id="2506420"/>
    <lineage>
        <taxon>Bacteria</taxon>
        <taxon>Bacillati</taxon>
        <taxon>Bacillota</taxon>
        <taxon>Bacilli</taxon>
        <taxon>Lactobacillales</taxon>
        <taxon>Lactobacillaceae</taxon>
        <taxon>Periweissella</taxon>
    </lineage>
</organism>
<feature type="transmembrane region" description="Helical" evidence="8">
    <location>
        <begin position="254"/>
        <end position="273"/>
    </location>
</feature>
<dbReference type="InterPro" id="IPR002549">
    <property type="entry name" value="AI-2E-like"/>
</dbReference>
<dbReference type="EMBL" id="CP037940">
    <property type="protein sequence ID" value="QBO36438.1"/>
    <property type="molecule type" value="Genomic_DNA"/>
</dbReference>
<dbReference type="RefSeq" id="WP_133363515.1">
    <property type="nucleotide sequence ID" value="NZ_CP037940.1"/>
</dbReference>
<dbReference type="Proteomes" id="UP000292886">
    <property type="component" value="Chromosome"/>
</dbReference>
<evidence type="ECO:0000256" key="4">
    <source>
        <dbReference type="ARBA" id="ARBA00022475"/>
    </source>
</evidence>
<dbReference type="GO" id="GO:0005886">
    <property type="term" value="C:plasma membrane"/>
    <property type="evidence" value="ECO:0007669"/>
    <property type="project" value="UniProtKB-SubCell"/>
</dbReference>
<proteinExistence type="inferred from homology"/>
<feature type="transmembrane region" description="Helical" evidence="8">
    <location>
        <begin position="168"/>
        <end position="190"/>
    </location>
</feature>
<evidence type="ECO:0000256" key="7">
    <source>
        <dbReference type="ARBA" id="ARBA00023136"/>
    </source>
</evidence>
<keyword evidence="7 8" id="KW-0472">Membrane</keyword>
<gene>
    <name evidence="9" type="ORF">EQG49_08135</name>
</gene>